<sequence>MNFSDLPNIAEDQDKGRWLDLIDPYEGNKTGIRLLIAGPDGDIQRRARIKMADDLVDLADDEGRISGENRELARQRMLARCVIGWEVAEDGKPVPFTFDNVLRLLKAGRWVIEKVDDFAGSRRAFAKGGA</sequence>
<reference evidence="1" key="1">
    <citation type="submission" date="2021-01" db="EMBL/GenBank/DDBJ databases">
        <title>Genome seq and assembly of Tabrizicola sp. KVB23.</title>
        <authorList>
            <person name="Chhetri G."/>
        </authorList>
    </citation>
    <scope>NUCLEOTIDE SEQUENCE</scope>
    <source>
        <strain evidence="1">KVB23</strain>
    </source>
</reference>
<evidence type="ECO:0000313" key="1">
    <source>
        <dbReference type="EMBL" id="MBL4928781.1"/>
    </source>
</evidence>
<comment type="caution">
    <text evidence="1">The sequence shown here is derived from an EMBL/GenBank/DDBJ whole genome shotgun (WGS) entry which is preliminary data.</text>
</comment>
<evidence type="ECO:0000313" key="2">
    <source>
        <dbReference type="Proteomes" id="UP000619033"/>
    </source>
</evidence>
<accession>A0A8J7MSK6</accession>
<gene>
    <name evidence="1" type="ORF">JI744_11755</name>
</gene>
<name>A0A8J7MSK6_9RHOB</name>
<dbReference type="EMBL" id="JAESVP010000005">
    <property type="protein sequence ID" value="MBL4928781.1"/>
    <property type="molecule type" value="Genomic_DNA"/>
</dbReference>
<dbReference type="RefSeq" id="WP_202661112.1">
    <property type="nucleotide sequence ID" value="NZ_JAESVP010000005.1"/>
</dbReference>
<proteinExistence type="predicted"/>
<organism evidence="1 2">
    <name type="scientific">Fuscibacter oryzae</name>
    <dbReference type="NCBI Taxonomy" id="2803939"/>
    <lineage>
        <taxon>Bacteria</taxon>
        <taxon>Pseudomonadati</taxon>
        <taxon>Pseudomonadota</taxon>
        <taxon>Alphaproteobacteria</taxon>
        <taxon>Rhodobacterales</taxon>
        <taxon>Paracoccaceae</taxon>
        <taxon>Fuscibacter</taxon>
    </lineage>
</organism>
<keyword evidence="2" id="KW-1185">Reference proteome</keyword>
<dbReference type="Proteomes" id="UP000619033">
    <property type="component" value="Unassembled WGS sequence"/>
</dbReference>
<dbReference type="AlphaFoldDB" id="A0A8J7MSK6"/>
<protein>
    <submittedName>
        <fullName evidence="1">Uncharacterized protein</fullName>
    </submittedName>
</protein>